<dbReference type="EMBL" id="QBKS01000001">
    <property type="protein sequence ID" value="PTX57150.1"/>
    <property type="molecule type" value="Genomic_DNA"/>
</dbReference>
<feature type="transmembrane region" description="Helical" evidence="1">
    <location>
        <begin position="45"/>
        <end position="64"/>
    </location>
</feature>
<feature type="transmembrane region" description="Helical" evidence="1">
    <location>
        <begin position="76"/>
        <end position="95"/>
    </location>
</feature>
<feature type="transmembrane region" description="Helical" evidence="1">
    <location>
        <begin position="101"/>
        <end position="122"/>
    </location>
</feature>
<name>A0A2T6BM44_9RHOB</name>
<dbReference type="RefSeq" id="WP_107845277.1">
    <property type="nucleotide sequence ID" value="NZ_QBKS01000001.1"/>
</dbReference>
<gene>
    <name evidence="2" type="ORF">C8N43_1816</name>
</gene>
<protein>
    <recommendedName>
        <fullName evidence="4">Intracellular septation protein A</fullName>
    </recommendedName>
</protein>
<proteinExistence type="predicted"/>
<evidence type="ECO:0000256" key="1">
    <source>
        <dbReference type="SAM" id="Phobius"/>
    </source>
</evidence>
<dbReference type="Proteomes" id="UP000243978">
    <property type="component" value="Unassembled WGS sequence"/>
</dbReference>
<evidence type="ECO:0000313" key="3">
    <source>
        <dbReference type="Proteomes" id="UP000243978"/>
    </source>
</evidence>
<accession>A0A2T6BM44</accession>
<keyword evidence="1" id="KW-0472">Membrane</keyword>
<keyword evidence="3" id="KW-1185">Reference proteome</keyword>
<dbReference type="AlphaFoldDB" id="A0A2T6BM44"/>
<organism evidence="2 3">
    <name type="scientific">Litoreibacter ponti</name>
    <dbReference type="NCBI Taxonomy" id="1510457"/>
    <lineage>
        <taxon>Bacteria</taxon>
        <taxon>Pseudomonadati</taxon>
        <taxon>Pseudomonadota</taxon>
        <taxon>Alphaproteobacteria</taxon>
        <taxon>Rhodobacterales</taxon>
        <taxon>Roseobacteraceae</taxon>
        <taxon>Litoreibacter</taxon>
    </lineage>
</organism>
<comment type="caution">
    <text evidence="2">The sequence shown here is derived from an EMBL/GenBank/DDBJ whole genome shotgun (WGS) entry which is preliminary data.</text>
</comment>
<keyword evidence="1" id="KW-0812">Transmembrane</keyword>
<sequence length="201" mass="22037">MRRPLISLYVLLTTPISVPWRLLARGAAIVITFLIARAIEPWTGLGALNVAVLAGLLTTGLRALSPAFFEPKDRDITSAITVACVLMSLSALAHFLPASTLQIGISLGMFAMGLMYAFVLWLDPTMYDRLGWRAEDWGTEGHANAARWQILRCAGLGVAYAYAAYTLNAAEWIVAHAALPLVFYMLFHWSVIATHPYEDNA</sequence>
<reference evidence="2 3" key="1">
    <citation type="submission" date="2018-04" db="EMBL/GenBank/DDBJ databases">
        <title>Genomic Encyclopedia of Archaeal and Bacterial Type Strains, Phase II (KMG-II): from individual species to whole genera.</title>
        <authorList>
            <person name="Goeker M."/>
        </authorList>
    </citation>
    <scope>NUCLEOTIDE SEQUENCE [LARGE SCALE GENOMIC DNA]</scope>
    <source>
        <strain evidence="2 3">DSM 100977</strain>
    </source>
</reference>
<dbReference type="OrthoDB" id="7839482at2"/>
<keyword evidence="1" id="KW-1133">Transmembrane helix</keyword>
<evidence type="ECO:0000313" key="2">
    <source>
        <dbReference type="EMBL" id="PTX57150.1"/>
    </source>
</evidence>
<evidence type="ECO:0008006" key="4">
    <source>
        <dbReference type="Google" id="ProtNLM"/>
    </source>
</evidence>